<evidence type="ECO:0000256" key="2">
    <source>
        <dbReference type="SAM" id="MobiDB-lite"/>
    </source>
</evidence>
<evidence type="ECO:0000256" key="3">
    <source>
        <dbReference type="SAM" id="SignalP"/>
    </source>
</evidence>
<dbReference type="WBParaSite" id="DME_0000108701-mRNA-1">
    <property type="protein sequence ID" value="DME_0000108701-mRNA-1"/>
    <property type="gene ID" value="DME_0000108701"/>
</dbReference>
<feature type="signal peptide" evidence="3">
    <location>
        <begin position="1"/>
        <end position="23"/>
    </location>
</feature>
<protein>
    <submittedName>
        <fullName evidence="7">Lipoprotein</fullName>
    </submittedName>
</protein>
<dbReference type="Proteomes" id="UP000038040">
    <property type="component" value="Unplaced"/>
</dbReference>
<sequence>MLHYNQFIRWSIGLYLIASGGCAEINDNNDRLKLELNEISQVNEFVQNRYSINLLEPDFARKIFQGAKNPLQRTTISEARFTTLSHLGRFARSPKPVLQTIDANESNRDYNHNVSTAMRHLLPKNITATAAKSLTTLTSLTNDTTRSLQRKKPAHNFPEYRKNSDNESFRTKGSQGISIHKSNISTADKVNFTTGIAKNRQSALHSLSKKYLTSLKSNYSEIILSFGTDSISPLRNVDSRFAKTSTVKSIFPLASFDRSAVKPPKFFINERANEKQQIQKAIPNEEKKVIKNDTTKDEIFALLDSQATFISNETLLAVIDEIIENASFALLNKTIESSSAILSKNFEIDSLLFNTLANISQGNTKVNFADNCDYVDDKNKCIFSQKKDIFSLGRRHFGKDPLRPWRTLHTGNVLSSKRNE</sequence>
<organism evidence="5 7">
    <name type="scientific">Dracunculus medinensis</name>
    <name type="common">Guinea worm</name>
    <dbReference type="NCBI Taxonomy" id="318479"/>
    <lineage>
        <taxon>Eukaryota</taxon>
        <taxon>Metazoa</taxon>
        <taxon>Ecdysozoa</taxon>
        <taxon>Nematoda</taxon>
        <taxon>Chromadorea</taxon>
        <taxon>Rhabditida</taxon>
        <taxon>Spirurina</taxon>
        <taxon>Dracunculoidea</taxon>
        <taxon>Dracunculidae</taxon>
        <taxon>Dracunculus</taxon>
    </lineage>
</organism>
<evidence type="ECO:0000313" key="7">
    <source>
        <dbReference type="WBParaSite" id="DME_0000108701-mRNA-1"/>
    </source>
</evidence>
<feature type="chain" id="PRO_5041039114" evidence="3">
    <location>
        <begin position="24"/>
        <end position="420"/>
    </location>
</feature>
<feature type="region of interest" description="Disordered" evidence="2">
    <location>
        <begin position="144"/>
        <end position="176"/>
    </location>
</feature>
<dbReference type="AlphaFoldDB" id="A0A0N4U303"/>
<feature type="compositionally biased region" description="Basic and acidic residues" evidence="2">
    <location>
        <begin position="158"/>
        <end position="170"/>
    </location>
</feature>
<evidence type="ECO:0000313" key="4">
    <source>
        <dbReference type="EMBL" id="VDN55474.1"/>
    </source>
</evidence>
<dbReference type="Proteomes" id="UP000274756">
    <property type="component" value="Unassembled WGS sequence"/>
</dbReference>
<reference evidence="4 6" key="2">
    <citation type="submission" date="2018-11" db="EMBL/GenBank/DDBJ databases">
        <authorList>
            <consortium name="Pathogen Informatics"/>
        </authorList>
    </citation>
    <scope>NUCLEOTIDE SEQUENCE [LARGE SCALE GENOMIC DNA]</scope>
</reference>
<keyword evidence="6" id="KW-1185">Reference proteome</keyword>
<evidence type="ECO:0000313" key="5">
    <source>
        <dbReference type="Proteomes" id="UP000038040"/>
    </source>
</evidence>
<evidence type="ECO:0000256" key="1">
    <source>
        <dbReference type="SAM" id="Coils"/>
    </source>
</evidence>
<gene>
    <name evidence="4" type="ORF">DME_LOCUS5447</name>
</gene>
<name>A0A0N4U303_DRAME</name>
<dbReference type="EMBL" id="UYYG01001152">
    <property type="protein sequence ID" value="VDN55474.1"/>
    <property type="molecule type" value="Genomic_DNA"/>
</dbReference>
<keyword evidence="1" id="KW-0175">Coiled coil</keyword>
<feature type="coiled-coil region" evidence="1">
    <location>
        <begin position="22"/>
        <end position="49"/>
    </location>
</feature>
<accession>A0A0N4U303</accession>
<keyword evidence="3" id="KW-0732">Signal</keyword>
<proteinExistence type="predicted"/>
<evidence type="ECO:0000313" key="6">
    <source>
        <dbReference type="Proteomes" id="UP000274756"/>
    </source>
</evidence>
<reference evidence="7" key="1">
    <citation type="submission" date="2017-02" db="UniProtKB">
        <authorList>
            <consortium name="WormBaseParasite"/>
        </authorList>
    </citation>
    <scope>IDENTIFICATION</scope>
</reference>